<keyword evidence="3" id="KW-0812">Transmembrane</keyword>
<name>A0A7D8YJN3_9HELO</name>
<feature type="transmembrane region" description="Helical" evidence="3">
    <location>
        <begin position="1113"/>
        <end position="1139"/>
    </location>
</feature>
<dbReference type="Gene3D" id="3.40.50.300">
    <property type="entry name" value="P-loop containing nucleotide triphosphate hydrolases"/>
    <property type="match status" value="1"/>
</dbReference>
<feature type="domain" description="Nephrocystin 3-like N-terminal" evidence="5">
    <location>
        <begin position="293"/>
        <end position="458"/>
    </location>
</feature>
<dbReference type="Gene3D" id="1.25.40.10">
    <property type="entry name" value="Tetratricopeptide repeat domain"/>
    <property type="match status" value="2"/>
</dbReference>
<reference evidence="6 7" key="1">
    <citation type="submission" date="2018-05" db="EMBL/GenBank/DDBJ databases">
        <title>Whole genome sequencing for identification of molecular markers to develop diagnostic detection tools for the regulated plant pathogen Lachnellula willkommii.</title>
        <authorList>
            <person name="Giroux E."/>
            <person name="Bilodeau G."/>
        </authorList>
    </citation>
    <scope>NUCLEOTIDE SEQUENCE [LARGE SCALE GENOMIC DNA]</scope>
    <source>
        <strain evidence="6 7">CBS 625.97</strain>
    </source>
</reference>
<dbReference type="InterPro" id="IPR029058">
    <property type="entry name" value="AB_hydrolase_fold"/>
</dbReference>
<evidence type="ECO:0000313" key="7">
    <source>
        <dbReference type="Proteomes" id="UP000481288"/>
    </source>
</evidence>
<evidence type="ECO:0000256" key="1">
    <source>
        <dbReference type="ARBA" id="ARBA00007920"/>
    </source>
</evidence>
<keyword evidence="7" id="KW-1185">Reference proteome</keyword>
<organism evidence="6 7">
    <name type="scientific">Lachnellula cervina</name>
    <dbReference type="NCBI Taxonomy" id="1316786"/>
    <lineage>
        <taxon>Eukaryota</taxon>
        <taxon>Fungi</taxon>
        <taxon>Dikarya</taxon>
        <taxon>Ascomycota</taxon>
        <taxon>Pezizomycotina</taxon>
        <taxon>Leotiomycetes</taxon>
        <taxon>Helotiales</taxon>
        <taxon>Lachnaceae</taxon>
        <taxon>Lachnellula</taxon>
    </lineage>
</organism>
<dbReference type="PANTHER" id="PTHR10039">
    <property type="entry name" value="AMELOGENIN"/>
    <property type="match status" value="1"/>
</dbReference>
<keyword evidence="3" id="KW-1133">Transmembrane helix</keyword>
<keyword evidence="3" id="KW-0472">Membrane</keyword>
<dbReference type="InterPro" id="IPR056884">
    <property type="entry name" value="NPHP3-like_N"/>
</dbReference>
<evidence type="ECO:0000259" key="5">
    <source>
        <dbReference type="Pfam" id="PF24883"/>
    </source>
</evidence>
<comment type="caution">
    <text evidence="6">The sequence shown here is derived from an EMBL/GenBank/DDBJ whole genome shotgun (WGS) entry which is preliminary data.</text>
</comment>
<proteinExistence type="inferred from homology"/>
<evidence type="ECO:0000259" key="4">
    <source>
        <dbReference type="Pfam" id="PF05057"/>
    </source>
</evidence>
<evidence type="ECO:0000256" key="2">
    <source>
        <dbReference type="ARBA" id="ARBA00022737"/>
    </source>
</evidence>
<feature type="domain" description="DUF676" evidence="4">
    <location>
        <begin position="22"/>
        <end position="162"/>
    </location>
</feature>
<dbReference type="InterPro" id="IPR011990">
    <property type="entry name" value="TPR-like_helical_dom_sf"/>
</dbReference>
<dbReference type="Gene3D" id="3.40.50.1820">
    <property type="entry name" value="alpha/beta hydrolase"/>
    <property type="match status" value="1"/>
</dbReference>
<dbReference type="Proteomes" id="UP000481288">
    <property type="component" value="Unassembled WGS sequence"/>
</dbReference>
<evidence type="ECO:0000256" key="3">
    <source>
        <dbReference type="SAM" id="Phobius"/>
    </source>
</evidence>
<evidence type="ECO:0000313" key="6">
    <source>
        <dbReference type="EMBL" id="TVY51679.1"/>
    </source>
</evidence>
<dbReference type="AlphaFoldDB" id="A0A7D8YJN3"/>
<dbReference type="SUPFAM" id="SSF52540">
    <property type="entry name" value="P-loop containing nucleoside triphosphate hydrolases"/>
    <property type="match status" value="1"/>
</dbReference>
<accession>A0A7D8YJN3</accession>
<dbReference type="SUPFAM" id="SSF53474">
    <property type="entry name" value="alpha/beta-Hydrolases"/>
    <property type="match status" value="1"/>
</dbReference>
<protein>
    <submittedName>
        <fullName evidence="6">Protein SERAC1</fullName>
    </submittedName>
</protein>
<keyword evidence="2" id="KW-0677">Repeat</keyword>
<dbReference type="OrthoDB" id="66095at2759"/>
<dbReference type="Pfam" id="PF05057">
    <property type="entry name" value="DUF676"/>
    <property type="match status" value="1"/>
</dbReference>
<dbReference type="Pfam" id="PF24883">
    <property type="entry name" value="NPHP3_N"/>
    <property type="match status" value="1"/>
</dbReference>
<dbReference type="InterPro" id="IPR027417">
    <property type="entry name" value="P-loop_NTPase"/>
</dbReference>
<dbReference type="InterPro" id="IPR007751">
    <property type="entry name" value="DUF676_lipase-like"/>
</dbReference>
<sequence>MEDTFGISILHDPGFQTRFDLVAVHGIKGHPCHTWTHSNGAKWLEEYLPKDMPNTRVMTFGYNAQVFTSSKGLVVDFAEQLLQHLTSVRRSTNSTDRPIIFLCHSLGGLVVKKALVLAQDAHDATAIRKCTIAVTFMGTPHRGSPLASYADTAVSCIKATGFKANTGNIQQLKLNSEDLEELGSQFGSLLQLERIKVVPKGSAKIGLGPPLETIIPVDADHRQLAHFPSRYSKQYDLVRSNLVTITLSHARNLQTNTYLDPFASDTNWDDILLWLDAFRTHSGSILHKEPSEGTCQWIYGKEPFSTWERSKGPAGLWISGKPGVGKTVLSNYLSRGLKSENANLVIVSHCHSYRSASDPFHALARDILLQILQVPCLFRYVKGRLLDLKTQTNVLSSVAFNTLLEIIDMTLRNAPKVILIIDGIDELDQKSLELECFIHKLRDLSQPEGLCKVLIVSRNTQCLELLLTGWHRMTISPSDSLRDISMFLEQRLKTMMHLGHYRDVITERLVEGSKGLFLWADLAASELDHLRTWNEIVAFLENGNRGLDLIYATIIKQLDTSSKGLCRIRARALLLVAVAWRPFRLEEIIELLAVEASKGFVDPGNKILGGWTTLSRASGSFLQMDELGTVELIHISAKEFLLTHPWAKSLAQEHFIDESAEIEMACLCLSYLNLTVFGKTGDDMEADVDSLGQKYPFLAYASQFWHEHFLRSERITNLQLSLLDQFLHSRCGVAWTTIFYPHFSRKRGETIMSTFTLQNSILAKLEKRLRVSGDVNPLLSKRCIEKCMRLLLEATQDSLRMEHFNSGPASKCTLEKKFRLAVCYASLYETDAAEKITSEAFQTAENTLGRMQPLTLQLERLKLRTRMSVHQLPSIIGSFSAIPDSLGLVERYTLVFGADHFETLNCRLDFALTHLLREEFPEARKDLEPLYRKGIETFGPTSRIAQAVATNLAICANMQEEYDYAESILYTSFPELSKAAAEQLEIDIFSLNPWTLHALSILAAVFGARNEDRRSEIIHQRVIDGLMAQNGRRSKTLYESAINKGQAIRDQYKYRQARKHYHEWLKRCNQNLGPESEESCEMRRRLVDLDQQEKKWRELSQSLKAPAMQGIAAWMRVSGSIAAVIVGVLAVALAALMYFI</sequence>
<dbReference type="PANTHER" id="PTHR10039:SF17">
    <property type="entry name" value="FUNGAL STAND N-TERMINAL GOODBYE DOMAIN-CONTAINING PROTEIN-RELATED"/>
    <property type="match status" value="1"/>
</dbReference>
<gene>
    <name evidence="6" type="primary">SERAC1_0</name>
    <name evidence="6" type="ORF">LCER1_G007870</name>
</gene>
<comment type="similarity">
    <text evidence="1">Belongs to the putative lipase ROG1 family.</text>
</comment>
<dbReference type="EMBL" id="QGMG01000760">
    <property type="protein sequence ID" value="TVY51679.1"/>
    <property type="molecule type" value="Genomic_DNA"/>
</dbReference>